<reference evidence="1 2" key="2">
    <citation type="journal article" date="2022" name="Mol. Ecol. Resour.">
        <title>The genomes of chicory, endive, great burdock and yacon provide insights into Asteraceae paleo-polyploidization history and plant inulin production.</title>
        <authorList>
            <person name="Fan W."/>
            <person name="Wang S."/>
            <person name="Wang H."/>
            <person name="Wang A."/>
            <person name="Jiang F."/>
            <person name="Liu H."/>
            <person name="Zhao H."/>
            <person name="Xu D."/>
            <person name="Zhang Y."/>
        </authorList>
    </citation>
    <scope>NUCLEOTIDE SEQUENCE [LARGE SCALE GENOMIC DNA]</scope>
    <source>
        <strain evidence="2">cv. Yunnan</strain>
        <tissue evidence="1">Leaves</tissue>
    </source>
</reference>
<accession>A0ACB9AW68</accession>
<protein>
    <submittedName>
        <fullName evidence="1">Uncharacterized protein</fullName>
    </submittedName>
</protein>
<dbReference type="Proteomes" id="UP001056120">
    <property type="component" value="Linkage Group LG24"/>
</dbReference>
<sequence>MLMPVKFFAQPTAVSWEKCAGTDWSLVTTNDRKDTSTTLIPRFKLVTKWNRNHFMLFKVEMCWNQKLHEWKQSPIPFPPSSRRSRSLVSNSKNIILSLCIIFQTVNVVFCKVIWLVATIVPIFVVNFVYRWKSFKIATRTDHIDEILNNYVLRIDKEVELAE</sequence>
<comment type="caution">
    <text evidence="1">The sequence shown here is derived from an EMBL/GenBank/DDBJ whole genome shotgun (WGS) entry which is preliminary data.</text>
</comment>
<keyword evidence="2" id="KW-1185">Reference proteome</keyword>
<gene>
    <name evidence="1" type="ORF">L1987_72536</name>
</gene>
<organism evidence="1 2">
    <name type="scientific">Smallanthus sonchifolius</name>
    <dbReference type="NCBI Taxonomy" id="185202"/>
    <lineage>
        <taxon>Eukaryota</taxon>
        <taxon>Viridiplantae</taxon>
        <taxon>Streptophyta</taxon>
        <taxon>Embryophyta</taxon>
        <taxon>Tracheophyta</taxon>
        <taxon>Spermatophyta</taxon>
        <taxon>Magnoliopsida</taxon>
        <taxon>eudicotyledons</taxon>
        <taxon>Gunneridae</taxon>
        <taxon>Pentapetalae</taxon>
        <taxon>asterids</taxon>
        <taxon>campanulids</taxon>
        <taxon>Asterales</taxon>
        <taxon>Asteraceae</taxon>
        <taxon>Asteroideae</taxon>
        <taxon>Heliantheae alliance</taxon>
        <taxon>Millerieae</taxon>
        <taxon>Smallanthus</taxon>
    </lineage>
</organism>
<reference evidence="2" key="1">
    <citation type="journal article" date="2022" name="Mol. Ecol. Resour.">
        <title>The genomes of chicory, endive, great burdock and yacon provide insights into Asteraceae palaeo-polyploidization history and plant inulin production.</title>
        <authorList>
            <person name="Fan W."/>
            <person name="Wang S."/>
            <person name="Wang H."/>
            <person name="Wang A."/>
            <person name="Jiang F."/>
            <person name="Liu H."/>
            <person name="Zhao H."/>
            <person name="Xu D."/>
            <person name="Zhang Y."/>
        </authorList>
    </citation>
    <scope>NUCLEOTIDE SEQUENCE [LARGE SCALE GENOMIC DNA]</scope>
    <source>
        <strain evidence="2">cv. Yunnan</strain>
    </source>
</reference>
<proteinExistence type="predicted"/>
<evidence type="ECO:0000313" key="1">
    <source>
        <dbReference type="EMBL" id="KAI3713948.1"/>
    </source>
</evidence>
<evidence type="ECO:0000313" key="2">
    <source>
        <dbReference type="Proteomes" id="UP001056120"/>
    </source>
</evidence>
<name>A0ACB9AW68_9ASTR</name>
<dbReference type="EMBL" id="CM042041">
    <property type="protein sequence ID" value="KAI3713948.1"/>
    <property type="molecule type" value="Genomic_DNA"/>
</dbReference>